<keyword evidence="2" id="KW-0813">Transport</keyword>
<comment type="subcellular location">
    <subcellularLocation>
        <location evidence="1">Cell membrane</location>
        <topology evidence="1">Multi-pass membrane protein</topology>
    </subcellularLocation>
</comment>
<dbReference type="CDD" id="cd17503">
    <property type="entry name" value="MFS_LmrB_MDR_like"/>
    <property type="match status" value="1"/>
</dbReference>
<dbReference type="InterPro" id="IPR004638">
    <property type="entry name" value="EmrB-like"/>
</dbReference>
<dbReference type="Gene3D" id="1.20.1720.10">
    <property type="entry name" value="Multidrug resistance protein D"/>
    <property type="match status" value="1"/>
</dbReference>
<keyword evidence="5 7" id="KW-1133">Transmembrane helix</keyword>
<organism evidence="9 10">
    <name type="scientific">Microbaculum marinum</name>
    <dbReference type="NCBI Taxonomy" id="1764581"/>
    <lineage>
        <taxon>Bacteria</taxon>
        <taxon>Pseudomonadati</taxon>
        <taxon>Pseudomonadota</taxon>
        <taxon>Alphaproteobacteria</taxon>
        <taxon>Hyphomicrobiales</taxon>
        <taxon>Tepidamorphaceae</taxon>
        <taxon>Microbaculum</taxon>
    </lineage>
</organism>
<dbReference type="EMBL" id="JAZHOF010000002">
    <property type="protein sequence ID" value="MEJ8570668.1"/>
    <property type="molecule type" value="Genomic_DNA"/>
</dbReference>
<reference evidence="9 10" key="1">
    <citation type="submission" date="2024-02" db="EMBL/GenBank/DDBJ databases">
        <title>Genome analysis and characterization of Microbaculum marinisediminis sp. nov., isolated from marine sediment.</title>
        <authorList>
            <person name="Du Z.-J."/>
            <person name="Ye Y.-Q."/>
            <person name="Zhang Z.-R."/>
            <person name="Yuan S.-M."/>
            <person name="Zhang X.-Y."/>
        </authorList>
    </citation>
    <scope>NUCLEOTIDE SEQUENCE [LARGE SCALE GENOMIC DNA]</scope>
    <source>
        <strain evidence="9 10">SDUM1044001</strain>
    </source>
</reference>
<feature type="transmembrane region" description="Helical" evidence="7">
    <location>
        <begin position="481"/>
        <end position="498"/>
    </location>
</feature>
<dbReference type="PANTHER" id="PTHR23501:SF174">
    <property type="entry name" value="MULTIDRUG EXPORT PROTEIN EMRB-RELATED"/>
    <property type="match status" value="1"/>
</dbReference>
<evidence type="ECO:0000256" key="5">
    <source>
        <dbReference type="ARBA" id="ARBA00022989"/>
    </source>
</evidence>
<feature type="transmembrane region" description="Helical" evidence="7">
    <location>
        <begin position="54"/>
        <end position="72"/>
    </location>
</feature>
<evidence type="ECO:0000256" key="6">
    <source>
        <dbReference type="ARBA" id="ARBA00023136"/>
    </source>
</evidence>
<name>A0AAW9RK82_9HYPH</name>
<accession>A0AAW9RK82</accession>
<keyword evidence="3" id="KW-1003">Cell membrane</keyword>
<dbReference type="InterPro" id="IPR020846">
    <property type="entry name" value="MFS_dom"/>
</dbReference>
<feature type="transmembrane region" description="Helical" evidence="7">
    <location>
        <begin position="370"/>
        <end position="393"/>
    </location>
</feature>
<keyword evidence="4 7" id="KW-0812">Transmembrane</keyword>
<dbReference type="InterPro" id="IPR036259">
    <property type="entry name" value="MFS_trans_sf"/>
</dbReference>
<evidence type="ECO:0000256" key="3">
    <source>
        <dbReference type="ARBA" id="ARBA00022475"/>
    </source>
</evidence>
<feature type="transmembrane region" description="Helical" evidence="7">
    <location>
        <begin position="143"/>
        <end position="164"/>
    </location>
</feature>
<evidence type="ECO:0000256" key="7">
    <source>
        <dbReference type="SAM" id="Phobius"/>
    </source>
</evidence>
<dbReference type="SUPFAM" id="SSF103473">
    <property type="entry name" value="MFS general substrate transporter"/>
    <property type="match status" value="1"/>
</dbReference>
<dbReference type="PROSITE" id="PS50850">
    <property type="entry name" value="MFS"/>
    <property type="match status" value="1"/>
</dbReference>
<dbReference type="RefSeq" id="WP_340328415.1">
    <property type="nucleotide sequence ID" value="NZ_JAZHOF010000002.1"/>
</dbReference>
<feature type="transmembrane region" description="Helical" evidence="7">
    <location>
        <begin position="276"/>
        <end position="297"/>
    </location>
</feature>
<feature type="transmembrane region" description="Helical" evidence="7">
    <location>
        <begin position="236"/>
        <end position="255"/>
    </location>
</feature>
<evidence type="ECO:0000256" key="2">
    <source>
        <dbReference type="ARBA" id="ARBA00022448"/>
    </source>
</evidence>
<dbReference type="InterPro" id="IPR011701">
    <property type="entry name" value="MFS"/>
</dbReference>
<keyword evidence="10" id="KW-1185">Reference proteome</keyword>
<dbReference type="Gene3D" id="1.20.1250.20">
    <property type="entry name" value="MFS general substrate transporter like domains"/>
    <property type="match status" value="1"/>
</dbReference>
<dbReference type="NCBIfam" id="TIGR00711">
    <property type="entry name" value="efflux_EmrB"/>
    <property type="match status" value="1"/>
</dbReference>
<keyword evidence="6 7" id="KW-0472">Membrane</keyword>
<evidence type="ECO:0000256" key="1">
    <source>
        <dbReference type="ARBA" id="ARBA00004651"/>
    </source>
</evidence>
<dbReference type="GO" id="GO:0005886">
    <property type="term" value="C:plasma membrane"/>
    <property type="evidence" value="ECO:0007669"/>
    <property type="project" value="UniProtKB-SubCell"/>
</dbReference>
<proteinExistence type="predicted"/>
<feature type="transmembrane region" description="Helical" evidence="7">
    <location>
        <begin position="84"/>
        <end position="103"/>
    </location>
</feature>
<evidence type="ECO:0000256" key="4">
    <source>
        <dbReference type="ARBA" id="ARBA00022692"/>
    </source>
</evidence>
<feature type="domain" description="Major facilitator superfamily (MFS) profile" evidence="8">
    <location>
        <begin position="18"/>
        <end position="505"/>
    </location>
</feature>
<dbReference type="GO" id="GO:0022857">
    <property type="term" value="F:transmembrane transporter activity"/>
    <property type="evidence" value="ECO:0007669"/>
    <property type="project" value="InterPro"/>
</dbReference>
<protein>
    <submittedName>
        <fullName evidence="9">DHA2 family efflux MFS transporter permease subunit</fullName>
    </submittedName>
</protein>
<feature type="transmembrane region" description="Helical" evidence="7">
    <location>
        <begin position="339"/>
        <end position="358"/>
    </location>
</feature>
<dbReference type="PANTHER" id="PTHR23501">
    <property type="entry name" value="MAJOR FACILITATOR SUPERFAMILY"/>
    <property type="match status" value="1"/>
</dbReference>
<evidence type="ECO:0000259" key="8">
    <source>
        <dbReference type="PROSITE" id="PS50850"/>
    </source>
</evidence>
<feature type="transmembrane region" description="Helical" evidence="7">
    <location>
        <begin position="170"/>
        <end position="191"/>
    </location>
</feature>
<comment type="caution">
    <text evidence="9">The sequence shown here is derived from an EMBL/GenBank/DDBJ whole genome shotgun (WGS) entry which is preliminary data.</text>
</comment>
<dbReference type="Pfam" id="PF07690">
    <property type="entry name" value="MFS_1"/>
    <property type="match status" value="1"/>
</dbReference>
<dbReference type="AlphaFoldDB" id="A0AAW9RK82"/>
<feature type="transmembrane region" description="Helical" evidence="7">
    <location>
        <begin position="203"/>
        <end position="221"/>
    </location>
</feature>
<dbReference type="Proteomes" id="UP001378188">
    <property type="component" value="Unassembled WGS sequence"/>
</dbReference>
<evidence type="ECO:0000313" key="10">
    <source>
        <dbReference type="Proteomes" id="UP001378188"/>
    </source>
</evidence>
<evidence type="ECO:0000313" key="9">
    <source>
        <dbReference type="EMBL" id="MEJ8570668.1"/>
    </source>
</evidence>
<sequence length="512" mass="54917">MPATTASAPSAATARAVIMACVMVATLMQTLDTTIVNVALPYIQGSLAASPDQITWTLTSYIVAAAIMTPPIGWLTNRFGRKNVFLVSLAGFTICSMLCGASQGLTEIVVFRALQGVFGASLVPLSQSTVLDIYPPEQRGEAISYWVMGVVVGPILGPTLGGYITELYSWRFVFYINLPLGILAFIGLWFFLQDGEHRRGLRFDWIGFGVLGLALASLQLFLDRGQLKDWFGSTEIIVYAVLCGLGFYLFVVHLFTARSPLIPPRLFRDVNFASGLAMIFAVGMLILATAALLAPYLQILAGRSVIDTGLLLAPRGAGTMAGVLLAGRLSNRVDPRMMMLVGILLIAATLWQMTTWTPDIDARQFALNSIIQGFGLGIVFTPLQVVAFATLPAELRTDGTALFSLLRNIGLAIGVSVTSVVLIQETQIEHAQIGEHVNAFNRSLQSGGAYLFLNPTSAPGIAALNAEVTRQAAIIAYVDDFKLLFIVSLLMLPLLALMRVSKNAAAGPPAVD</sequence>
<gene>
    <name evidence="9" type="ORF">V3328_04245</name>
</gene>